<evidence type="ECO:0000259" key="1">
    <source>
        <dbReference type="Pfam" id="PF02557"/>
    </source>
</evidence>
<dbReference type="InterPro" id="IPR009045">
    <property type="entry name" value="Zn_M74/Hedgehog-like"/>
</dbReference>
<dbReference type="CDD" id="cd14852">
    <property type="entry name" value="LD-carboxypeptidase"/>
    <property type="match status" value="1"/>
</dbReference>
<reference evidence="2 3" key="1">
    <citation type="submission" date="2020-08" db="EMBL/GenBank/DDBJ databases">
        <title>A Genomic Blueprint of the Chicken Gut Microbiome.</title>
        <authorList>
            <person name="Gilroy R."/>
            <person name="Ravi A."/>
            <person name="Getino M."/>
            <person name="Pursley I."/>
            <person name="Horton D.L."/>
            <person name="Alikhan N.-F."/>
            <person name="Baker D."/>
            <person name="Gharbi K."/>
            <person name="Hall N."/>
            <person name="Watson M."/>
            <person name="Adriaenssens E.M."/>
            <person name="Foster-Nyarko E."/>
            <person name="Jarju S."/>
            <person name="Secka A."/>
            <person name="Antonio M."/>
            <person name="Oren A."/>
            <person name="Chaudhuri R."/>
            <person name="La Ragione R.M."/>
            <person name="Hildebrand F."/>
            <person name="Pallen M.J."/>
        </authorList>
    </citation>
    <scope>NUCLEOTIDE SEQUENCE [LARGE SCALE GENOMIC DNA]</scope>
    <source>
        <strain evidence="2 3">Re1</strain>
    </source>
</reference>
<evidence type="ECO:0000313" key="3">
    <source>
        <dbReference type="Proteomes" id="UP000611521"/>
    </source>
</evidence>
<feature type="domain" description="D-alanyl-D-alanine carboxypeptidase-like core" evidence="1">
    <location>
        <begin position="161"/>
        <end position="289"/>
    </location>
</feature>
<dbReference type="InterPro" id="IPR058193">
    <property type="entry name" value="VanY/YodJ_core_dom"/>
</dbReference>
<evidence type="ECO:0000313" key="2">
    <source>
        <dbReference type="EMBL" id="MBD8011544.1"/>
    </source>
</evidence>
<dbReference type="Proteomes" id="UP000611521">
    <property type="component" value="Unassembled WGS sequence"/>
</dbReference>
<gene>
    <name evidence="2" type="ORF">H9633_04455</name>
</gene>
<sequence>MRAVGDNGSVNAAQSRHVAREPLAVRIALPLGVLFTAMASLATLCGVIADSPVARVELPAPAAALAIPTVEVDARPAADPCADDAVRAALDTGDDAGVIAAFGGGAAFREAVANGNAPCVSLSDPNRSWVVINKQRPLEPASFAPASLAEIGLSATTRSNELRPEPKDALESMATEASRAGAGTIGINNGYRSFGLQESTYDGHVRDKGQSGADAVSARPGFSEHQSGLAFDLVACDPRCGTIEAFGATPQGRWVAENGWRHGFIVRYEPGRTGTTGYAPEPWHIRYIGPELAQAYHDGGFHTLEEFFGLPPAPDYSH</sequence>
<protein>
    <submittedName>
        <fullName evidence="2">M15 family metallopeptidase</fullName>
    </submittedName>
</protein>
<comment type="caution">
    <text evidence="2">The sequence shown here is derived from an EMBL/GenBank/DDBJ whole genome shotgun (WGS) entry which is preliminary data.</text>
</comment>
<organism evidence="2 3">
    <name type="scientific">Microbacterium commune</name>
    <dbReference type="NCBI Taxonomy" id="2762219"/>
    <lineage>
        <taxon>Bacteria</taxon>
        <taxon>Bacillati</taxon>
        <taxon>Actinomycetota</taxon>
        <taxon>Actinomycetes</taxon>
        <taxon>Micrococcales</taxon>
        <taxon>Microbacteriaceae</taxon>
        <taxon>Microbacterium</taxon>
    </lineage>
</organism>
<dbReference type="Gene3D" id="3.30.1380.10">
    <property type="match status" value="1"/>
</dbReference>
<dbReference type="PANTHER" id="PTHR34385:SF1">
    <property type="entry name" value="PEPTIDOGLYCAN L-ALANYL-D-GLUTAMATE ENDOPEPTIDASE CWLK"/>
    <property type="match status" value="1"/>
</dbReference>
<dbReference type="PANTHER" id="PTHR34385">
    <property type="entry name" value="D-ALANYL-D-ALANINE CARBOXYPEPTIDASE"/>
    <property type="match status" value="1"/>
</dbReference>
<dbReference type="SUPFAM" id="SSF55166">
    <property type="entry name" value="Hedgehog/DD-peptidase"/>
    <property type="match status" value="1"/>
</dbReference>
<keyword evidence="3" id="KW-1185">Reference proteome</keyword>
<accession>A0ABR8W3E2</accession>
<dbReference type="Pfam" id="PF02557">
    <property type="entry name" value="VanY"/>
    <property type="match status" value="1"/>
</dbReference>
<dbReference type="EMBL" id="JACSPX010000001">
    <property type="protein sequence ID" value="MBD8011544.1"/>
    <property type="molecule type" value="Genomic_DNA"/>
</dbReference>
<name>A0ABR8W3E2_9MICO</name>
<dbReference type="InterPro" id="IPR052179">
    <property type="entry name" value="DD-CPase-like"/>
</dbReference>
<proteinExistence type="predicted"/>
<dbReference type="InterPro" id="IPR003709">
    <property type="entry name" value="VanY-like_core_dom"/>
</dbReference>